<dbReference type="SMART" id="SM00401">
    <property type="entry name" value="ZnF_GATA"/>
    <property type="match status" value="1"/>
</dbReference>
<dbReference type="PANTHER" id="PTHR10071">
    <property type="entry name" value="TRANSCRIPTION FACTOR GATA FAMILY MEMBER"/>
    <property type="match status" value="1"/>
</dbReference>
<feature type="region of interest" description="Disordered" evidence="9">
    <location>
        <begin position="387"/>
        <end position="410"/>
    </location>
</feature>
<dbReference type="InterPro" id="IPR039355">
    <property type="entry name" value="Transcription_factor_GATA"/>
</dbReference>
<evidence type="ECO:0000256" key="7">
    <source>
        <dbReference type="ARBA" id="ARBA00023242"/>
    </source>
</evidence>
<evidence type="ECO:0000256" key="3">
    <source>
        <dbReference type="ARBA" id="ARBA00022771"/>
    </source>
</evidence>
<dbReference type="GO" id="GO:0000978">
    <property type="term" value="F:RNA polymerase II cis-regulatory region sequence-specific DNA binding"/>
    <property type="evidence" value="ECO:0007669"/>
    <property type="project" value="TreeGrafter"/>
</dbReference>
<dbReference type="AlphaFoldDB" id="A0A7D9CVQ7"/>
<dbReference type="InterPro" id="IPR013860">
    <property type="entry name" value="AreA_GATA"/>
</dbReference>
<dbReference type="SUPFAM" id="SSF57716">
    <property type="entry name" value="Glucocorticoid receptor-like (DNA-binding domain)"/>
    <property type="match status" value="1"/>
</dbReference>
<evidence type="ECO:0000256" key="8">
    <source>
        <dbReference type="PROSITE-ProRule" id="PRU00094"/>
    </source>
</evidence>
<evidence type="ECO:0000256" key="1">
    <source>
        <dbReference type="ARBA" id="ARBA00004123"/>
    </source>
</evidence>
<feature type="region of interest" description="Disordered" evidence="9">
    <location>
        <begin position="442"/>
        <end position="499"/>
    </location>
</feature>
<dbReference type="PROSITE" id="PS50114">
    <property type="entry name" value="GATA_ZN_FINGER_2"/>
    <property type="match status" value="1"/>
</dbReference>
<comment type="subcellular location">
    <subcellularLocation>
        <location evidence="1">Nucleus</location>
    </subcellularLocation>
</comment>
<dbReference type="PRINTS" id="PR00619">
    <property type="entry name" value="GATAZNFINGER"/>
</dbReference>
<organism evidence="11 12">
    <name type="scientific">Dekkera bruxellensis</name>
    <name type="common">Brettanomyces custersii</name>
    <dbReference type="NCBI Taxonomy" id="5007"/>
    <lineage>
        <taxon>Eukaryota</taxon>
        <taxon>Fungi</taxon>
        <taxon>Dikarya</taxon>
        <taxon>Ascomycota</taxon>
        <taxon>Saccharomycotina</taxon>
        <taxon>Pichiomycetes</taxon>
        <taxon>Pichiales</taxon>
        <taxon>Pichiaceae</taxon>
        <taxon>Brettanomyces</taxon>
    </lineage>
</organism>
<sequence>MTQVTSLDNIQGFRTRTQAVHSKGFNAKECLRKEIHQELFRDDTVSLQIWKMFHNKNSLLPNNKRILNMSWRIYSMNYLKKTRTRKAKHKLMNTIDPANSRQQIQVKSESNAVLSGSAASSSKINSLSTGKSAYPSSEFLSGHVFVNTSPSDFKGPKHPNIAKSNADLLKQHKAEDLISANTKAPEASQEFDYIEHIRRLSGADDDPLIHFDTESDPLRPSLGSFYGENTPSQPIPIANSSQPMNFTKPGSSFDSDSLLFSPIENGSFSSASGFSSFRKPGAGITPPMSTKSSFSAYPPSLSTFNSVADIPNLASTGSYKLQKTNRLQKNYDQLRQPVKPQNLGGGIKVEASNKDTLGVNINFDEDLKDIIDFSKFSDYDADIDLMQEDGNNRGSTSNVSMVSGTGDPEKRDFSLRYNLDSYINTLELSLNKHERKRKMHNNGLSGFEMENGSYPTPVTSASSLSSPSKSQSSKGPSPSSFVHQSTVVPSSEPSSITSTVLPGSSLFSGSSSFGKKEFRGHPVCENCLTSNTPLWRKTSDNRILCNACGLFFKLHGIIRPPVKNKFARGRLQAEMKKLRNYHQLESQIKARNPRDNTQISSGSQSKFRTTCEKPIISVAGSAGNANGKRMRDNDDWSWLNFE</sequence>
<keyword evidence="3 8" id="KW-0863">Zinc-finger</keyword>
<keyword evidence="7" id="KW-0539">Nucleus</keyword>
<dbReference type="GO" id="GO:0008270">
    <property type="term" value="F:zinc ion binding"/>
    <property type="evidence" value="ECO:0007669"/>
    <property type="project" value="UniProtKB-KW"/>
</dbReference>
<dbReference type="Proteomes" id="UP000478008">
    <property type="component" value="Unassembled WGS sequence"/>
</dbReference>
<dbReference type="GO" id="GO:0045944">
    <property type="term" value="P:positive regulation of transcription by RNA polymerase II"/>
    <property type="evidence" value="ECO:0007669"/>
    <property type="project" value="TreeGrafter"/>
</dbReference>
<dbReference type="InterPro" id="IPR013088">
    <property type="entry name" value="Znf_NHR/GATA"/>
</dbReference>
<protein>
    <submittedName>
        <fullName evidence="11">DEBR0S1_13058g1_1</fullName>
    </submittedName>
</protein>
<evidence type="ECO:0000256" key="2">
    <source>
        <dbReference type="ARBA" id="ARBA00022723"/>
    </source>
</evidence>
<keyword evidence="2" id="KW-0479">Metal-binding</keyword>
<feature type="compositionally biased region" description="Polar residues" evidence="9">
    <location>
        <begin position="481"/>
        <end position="499"/>
    </location>
</feature>
<evidence type="ECO:0000256" key="6">
    <source>
        <dbReference type="ARBA" id="ARBA00023163"/>
    </source>
</evidence>
<name>A0A7D9CVQ7_DEKBR</name>
<keyword evidence="12" id="KW-1185">Reference proteome</keyword>
<evidence type="ECO:0000313" key="12">
    <source>
        <dbReference type="Proteomes" id="UP000478008"/>
    </source>
</evidence>
<dbReference type="Gene3D" id="3.30.50.10">
    <property type="entry name" value="Erythroid Transcription Factor GATA-1, subunit A"/>
    <property type="match status" value="1"/>
</dbReference>
<evidence type="ECO:0000256" key="4">
    <source>
        <dbReference type="ARBA" id="ARBA00022833"/>
    </source>
</evidence>
<evidence type="ECO:0000256" key="9">
    <source>
        <dbReference type="SAM" id="MobiDB-lite"/>
    </source>
</evidence>
<evidence type="ECO:0000256" key="5">
    <source>
        <dbReference type="ARBA" id="ARBA00023015"/>
    </source>
</evidence>
<dbReference type="PROSITE" id="PS00344">
    <property type="entry name" value="GATA_ZN_FINGER_1"/>
    <property type="match status" value="1"/>
</dbReference>
<dbReference type="Pfam" id="PF08550">
    <property type="entry name" value="GATA_AreA"/>
    <property type="match status" value="1"/>
</dbReference>
<dbReference type="Pfam" id="PF00320">
    <property type="entry name" value="GATA"/>
    <property type="match status" value="1"/>
</dbReference>
<evidence type="ECO:0000259" key="10">
    <source>
        <dbReference type="PROSITE" id="PS50114"/>
    </source>
</evidence>
<proteinExistence type="predicted"/>
<dbReference type="PANTHER" id="PTHR10071:SF281">
    <property type="entry name" value="BOX A-BINDING FACTOR-RELATED"/>
    <property type="match status" value="1"/>
</dbReference>
<dbReference type="InterPro" id="IPR000679">
    <property type="entry name" value="Znf_GATA"/>
</dbReference>
<feature type="compositionally biased region" description="Polar residues" evidence="9">
    <location>
        <begin position="392"/>
        <end position="403"/>
    </location>
</feature>
<gene>
    <name evidence="11" type="ORF">DEBR0S1_13058G</name>
</gene>
<dbReference type="CDD" id="cd00202">
    <property type="entry name" value="ZnF_GATA"/>
    <property type="match status" value="1"/>
</dbReference>
<accession>A0A7D9CVQ7</accession>
<dbReference type="EMBL" id="CABFWN010000001">
    <property type="protein sequence ID" value="VUG16293.1"/>
    <property type="molecule type" value="Genomic_DNA"/>
</dbReference>
<feature type="domain" description="GATA-type" evidence="10">
    <location>
        <begin position="524"/>
        <end position="570"/>
    </location>
</feature>
<evidence type="ECO:0000313" key="11">
    <source>
        <dbReference type="EMBL" id="VUG16293.1"/>
    </source>
</evidence>
<dbReference type="GO" id="GO:0000122">
    <property type="term" value="P:negative regulation of transcription by RNA polymerase II"/>
    <property type="evidence" value="ECO:0007669"/>
    <property type="project" value="TreeGrafter"/>
</dbReference>
<dbReference type="GO" id="GO:0005634">
    <property type="term" value="C:nucleus"/>
    <property type="evidence" value="ECO:0007669"/>
    <property type="project" value="UniProtKB-SubCell"/>
</dbReference>
<keyword evidence="5" id="KW-0805">Transcription regulation</keyword>
<keyword evidence="6" id="KW-0804">Transcription</keyword>
<reference evidence="11 12" key="1">
    <citation type="submission" date="2019-07" db="EMBL/GenBank/DDBJ databases">
        <authorList>
            <person name="Friedrich A."/>
            <person name="Schacherer J."/>
        </authorList>
    </citation>
    <scope>NUCLEOTIDE SEQUENCE [LARGE SCALE GENOMIC DNA]</scope>
</reference>
<feature type="compositionally biased region" description="Low complexity" evidence="9">
    <location>
        <begin position="455"/>
        <end position="480"/>
    </location>
</feature>
<keyword evidence="4" id="KW-0862">Zinc</keyword>
<dbReference type="GO" id="GO:0000981">
    <property type="term" value="F:DNA-binding transcription factor activity, RNA polymerase II-specific"/>
    <property type="evidence" value="ECO:0007669"/>
    <property type="project" value="TreeGrafter"/>
</dbReference>